<name>A0ACB9QN28_9MYRT</name>
<comment type="caution">
    <text evidence="1">The sequence shown here is derived from an EMBL/GenBank/DDBJ whole genome shotgun (WGS) entry which is preliminary data.</text>
</comment>
<organism evidence="1 2">
    <name type="scientific">Melastoma candidum</name>
    <dbReference type="NCBI Taxonomy" id="119954"/>
    <lineage>
        <taxon>Eukaryota</taxon>
        <taxon>Viridiplantae</taxon>
        <taxon>Streptophyta</taxon>
        <taxon>Embryophyta</taxon>
        <taxon>Tracheophyta</taxon>
        <taxon>Spermatophyta</taxon>
        <taxon>Magnoliopsida</taxon>
        <taxon>eudicotyledons</taxon>
        <taxon>Gunneridae</taxon>
        <taxon>Pentapetalae</taxon>
        <taxon>rosids</taxon>
        <taxon>malvids</taxon>
        <taxon>Myrtales</taxon>
        <taxon>Melastomataceae</taxon>
        <taxon>Melastomatoideae</taxon>
        <taxon>Melastomateae</taxon>
        <taxon>Melastoma</taxon>
    </lineage>
</organism>
<gene>
    <name evidence="1" type="ORF">MLD38_023240</name>
</gene>
<evidence type="ECO:0000313" key="2">
    <source>
        <dbReference type="Proteomes" id="UP001057402"/>
    </source>
</evidence>
<protein>
    <submittedName>
        <fullName evidence="1">Uncharacterized protein</fullName>
    </submittedName>
</protein>
<reference evidence="2" key="1">
    <citation type="journal article" date="2023" name="Front. Plant Sci.">
        <title>Chromosomal-level genome assembly of Melastoma candidum provides insights into trichome evolution.</title>
        <authorList>
            <person name="Zhong Y."/>
            <person name="Wu W."/>
            <person name="Sun C."/>
            <person name="Zou P."/>
            <person name="Liu Y."/>
            <person name="Dai S."/>
            <person name="Zhou R."/>
        </authorList>
    </citation>
    <scope>NUCLEOTIDE SEQUENCE [LARGE SCALE GENOMIC DNA]</scope>
</reference>
<proteinExistence type="predicted"/>
<keyword evidence="2" id="KW-1185">Reference proteome</keyword>
<evidence type="ECO:0000313" key="1">
    <source>
        <dbReference type="EMBL" id="KAI4367509.1"/>
    </source>
</evidence>
<sequence>MKLMVASFGGGREAPVSNVTGKQIQLDSDYLETFSRDVKFEFNGILHYVCASIWELTGCDPQPVFSGIADYVRLKRGGREQHGRRGGQAREQLTDTRSLQTSSSTAALPGVDSWPS</sequence>
<accession>A0ACB9QN28</accession>
<dbReference type="EMBL" id="CM042885">
    <property type="protein sequence ID" value="KAI4367509.1"/>
    <property type="molecule type" value="Genomic_DNA"/>
</dbReference>
<dbReference type="Proteomes" id="UP001057402">
    <property type="component" value="Chromosome 6"/>
</dbReference>